<keyword evidence="1" id="KW-0812">Transmembrane</keyword>
<feature type="transmembrane region" description="Helical" evidence="1">
    <location>
        <begin position="381"/>
        <end position="398"/>
    </location>
</feature>
<keyword evidence="1" id="KW-1133">Transmembrane helix</keyword>
<feature type="transmembrane region" description="Helical" evidence="1">
    <location>
        <begin position="173"/>
        <end position="191"/>
    </location>
</feature>
<evidence type="ECO:0000256" key="1">
    <source>
        <dbReference type="SAM" id="Phobius"/>
    </source>
</evidence>
<dbReference type="AlphaFoldDB" id="A0A1M5NRK6"/>
<dbReference type="EMBL" id="FQWQ01000001">
    <property type="protein sequence ID" value="SHG92107.1"/>
    <property type="molecule type" value="Genomic_DNA"/>
</dbReference>
<dbReference type="PANTHER" id="PTHR37422:SF23">
    <property type="entry name" value="TEICHURONIC ACID BIOSYNTHESIS PROTEIN TUAE"/>
    <property type="match status" value="1"/>
</dbReference>
<protein>
    <recommendedName>
        <fullName evidence="4">O-antigen ligase</fullName>
    </recommendedName>
</protein>
<feature type="transmembrane region" description="Helical" evidence="1">
    <location>
        <begin position="67"/>
        <end position="84"/>
    </location>
</feature>
<dbReference type="PANTHER" id="PTHR37422">
    <property type="entry name" value="TEICHURONIC ACID BIOSYNTHESIS PROTEIN TUAE"/>
    <property type="match status" value="1"/>
</dbReference>
<dbReference type="Proteomes" id="UP000184212">
    <property type="component" value="Unassembled WGS sequence"/>
</dbReference>
<organism evidence="2 3">
    <name type="scientific">Chryseolinea serpens</name>
    <dbReference type="NCBI Taxonomy" id="947013"/>
    <lineage>
        <taxon>Bacteria</taxon>
        <taxon>Pseudomonadati</taxon>
        <taxon>Bacteroidota</taxon>
        <taxon>Cytophagia</taxon>
        <taxon>Cytophagales</taxon>
        <taxon>Fulvivirgaceae</taxon>
        <taxon>Chryseolinea</taxon>
    </lineage>
</organism>
<feature type="transmembrane region" description="Helical" evidence="1">
    <location>
        <begin position="348"/>
        <end position="369"/>
    </location>
</feature>
<accession>A0A1M5NRK6</accession>
<feature type="transmembrane region" description="Helical" evidence="1">
    <location>
        <begin position="129"/>
        <end position="153"/>
    </location>
</feature>
<keyword evidence="1" id="KW-0472">Membrane</keyword>
<feature type="transmembrane region" description="Helical" evidence="1">
    <location>
        <begin position="42"/>
        <end position="60"/>
    </location>
</feature>
<feature type="transmembrane region" description="Helical" evidence="1">
    <location>
        <begin position="90"/>
        <end position="109"/>
    </location>
</feature>
<feature type="transmembrane region" description="Helical" evidence="1">
    <location>
        <begin position="243"/>
        <end position="263"/>
    </location>
</feature>
<name>A0A1M5NRK6_9BACT</name>
<dbReference type="RefSeq" id="WP_143164880.1">
    <property type="nucleotide sequence ID" value="NZ_FQWQ01000001.1"/>
</dbReference>
<proteinExistence type="predicted"/>
<keyword evidence="3" id="KW-1185">Reference proteome</keyword>
<evidence type="ECO:0000313" key="2">
    <source>
        <dbReference type="EMBL" id="SHG92107.1"/>
    </source>
</evidence>
<feature type="transmembrane region" description="Helical" evidence="1">
    <location>
        <begin position="20"/>
        <end position="36"/>
    </location>
</feature>
<dbReference type="STRING" id="947013.SAMN04488109_2480"/>
<sequence>MDNRVSDLDVIRTDRSVKGILSYIVLTSIYLTGQYIETGIGFTIYWFYFPYAFLIFLGIVKDSKFDLRILLFLVALVIFSLATFQYGFPLVIKQLFNISFSLFAFYYLIKFEQFNFPAILSKYIQISKVVLVLGYVQVFLFAIGGDQYFGFVFPFVRETNISIRMQSIATEPSFLTLGLTPVVFLSLYNLFYRRTFYLNWKWCLLFVGGYLLTLASTAYLGLLLMLAILYFKNFSVRKFLWSIGALTGIFLFVILAYSFIPLIKERVDDTVMGLRGNFVQNGKYREYNLSTYILLSNFHVVKQSLKDRPLTGYGLGTHELTYDHYLPAEMRAYSSLNRNDAGSMAFRLITETGILGLFVFCFFTLRYRIRSRAWFSDEEEILWIINASAFVLIFLYLLRNGNYTFNGKMLFMLLYFYSYKAIVMTKKIER</sequence>
<gene>
    <name evidence="2" type="ORF">SAMN04488109_2480</name>
</gene>
<reference evidence="2 3" key="1">
    <citation type="submission" date="2016-11" db="EMBL/GenBank/DDBJ databases">
        <authorList>
            <person name="Jaros S."/>
            <person name="Januszkiewicz K."/>
            <person name="Wedrychowicz H."/>
        </authorList>
    </citation>
    <scope>NUCLEOTIDE SEQUENCE [LARGE SCALE GENOMIC DNA]</scope>
    <source>
        <strain evidence="2 3">DSM 24574</strain>
    </source>
</reference>
<feature type="transmembrane region" description="Helical" evidence="1">
    <location>
        <begin position="203"/>
        <end position="231"/>
    </location>
</feature>
<dbReference type="InterPro" id="IPR051533">
    <property type="entry name" value="WaaL-like"/>
</dbReference>
<evidence type="ECO:0008006" key="4">
    <source>
        <dbReference type="Google" id="ProtNLM"/>
    </source>
</evidence>
<dbReference type="OrthoDB" id="1376791at2"/>
<evidence type="ECO:0000313" key="3">
    <source>
        <dbReference type="Proteomes" id="UP000184212"/>
    </source>
</evidence>